<dbReference type="RefSeq" id="WP_136574594.1">
    <property type="nucleotide sequence ID" value="NZ_STFG01000023.1"/>
</dbReference>
<evidence type="ECO:0000313" key="2">
    <source>
        <dbReference type="EMBL" id="THT98112.1"/>
    </source>
</evidence>
<evidence type="ECO:0000313" key="3">
    <source>
        <dbReference type="Proteomes" id="UP000308917"/>
    </source>
</evidence>
<keyword evidence="3" id="KW-1185">Reference proteome</keyword>
<feature type="domain" description="DUF2726" evidence="1">
    <location>
        <begin position="37"/>
        <end position="142"/>
    </location>
</feature>
<evidence type="ECO:0000259" key="1">
    <source>
        <dbReference type="Pfam" id="PF10881"/>
    </source>
</evidence>
<dbReference type="Proteomes" id="UP000308917">
    <property type="component" value="Unassembled WGS sequence"/>
</dbReference>
<organism evidence="2 3">
    <name type="scientific">Lampropedia puyangensis</name>
    <dbReference type="NCBI Taxonomy" id="1330072"/>
    <lineage>
        <taxon>Bacteria</taxon>
        <taxon>Pseudomonadati</taxon>
        <taxon>Pseudomonadota</taxon>
        <taxon>Betaproteobacteria</taxon>
        <taxon>Burkholderiales</taxon>
        <taxon>Comamonadaceae</taxon>
        <taxon>Lampropedia</taxon>
    </lineage>
</organism>
<proteinExistence type="predicted"/>
<dbReference type="Pfam" id="PF10881">
    <property type="entry name" value="DUF2726"/>
    <property type="match status" value="1"/>
</dbReference>
<dbReference type="InterPro" id="IPR024402">
    <property type="entry name" value="DUF2726"/>
</dbReference>
<dbReference type="EMBL" id="STFG01000023">
    <property type="protein sequence ID" value="THT98112.1"/>
    <property type="molecule type" value="Genomic_DNA"/>
</dbReference>
<sequence>MKYLLIAIAVIGILLFIAASTKSKGKERKPPTYKIPLTEREQSMYWRLTGALPDLVVLAQVSQSAFLKSSDIAVFRTFSQKVTDFVVCDKAFNVLAVIELDDASHRRKKEKDAKRDAVITSAGLRVIRYANIPDIAKVHEDFRAERIKLLEQKVKLATGKTSFEN</sequence>
<name>A0A4S8ETM7_9BURK</name>
<gene>
    <name evidence="2" type="ORF">E9531_15040</name>
</gene>
<reference evidence="2 3" key="1">
    <citation type="journal article" date="2015" name="Antonie Van Leeuwenhoek">
        <title>Lampropedia puyangensis sp. nov., isolated from symptomatic bark of Populus ? euramericana canker and emended description of Lampropedia hyalina (Ehrenberg 1832) Lee et al. 2004.</title>
        <authorList>
            <person name="Li Y."/>
            <person name="Wang T."/>
            <person name="Piao C.G."/>
            <person name="Wang L.F."/>
            <person name="Tian G.Z."/>
            <person name="Zhu T.H."/>
            <person name="Guo M.W."/>
        </authorList>
    </citation>
    <scope>NUCLEOTIDE SEQUENCE [LARGE SCALE GENOMIC DNA]</scope>
    <source>
        <strain evidence="2 3">2-bin</strain>
    </source>
</reference>
<accession>A0A4S8ETM7</accession>
<comment type="caution">
    <text evidence="2">The sequence shown here is derived from an EMBL/GenBank/DDBJ whole genome shotgun (WGS) entry which is preliminary data.</text>
</comment>
<protein>
    <submittedName>
        <fullName evidence="2">DUF2726 domain-containing protein</fullName>
    </submittedName>
</protein>
<dbReference type="AlphaFoldDB" id="A0A4S8ETM7"/>